<evidence type="ECO:0000256" key="9">
    <source>
        <dbReference type="ARBA" id="ARBA00022840"/>
    </source>
</evidence>
<dbReference type="AlphaFoldDB" id="A0A1F6PF83"/>
<accession>A0A1F6PF83</accession>
<keyword evidence="9 14" id="KW-0067">ATP-binding</keyword>
<evidence type="ECO:0000256" key="2">
    <source>
        <dbReference type="ARBA" id="ARBA00008142"/>
    </source>
</evidence>
<dbReference type="PROSITE" id="PS00469">
    <property type="entry name" value="NDPK"/>
    <property type="match status" value="1"/>
</dbReference>
<name>A0A1F6PF83_9BACT</name>
<dbReference type="GO" id="GO:0005524">
    <property type="term" value="F:ATP binding"/>
    <property type="evidence" value="ECO:0007669"/>
    <property type="project" value="UniProtKB-KW"/>
</dbReference>
<dbReference type="Proteomes" id="UP000178254">
    <property type="component" value="Unassembled WGS sequence"/>
</dbReference>
<protein>
    <recommendedName>
        <fullName evidence="4 14">Nucleoside diphosphate kinase</fullName>
        <ecNumber evidence="3 14">2.7.4.6</ecNumber>
    </recommendedName>
</protein>
<dbReference type="PROSITE" id="PS51374">
    <property type="entry name" value="NDPK_LIKE"/>
    <property type="match status" value="1"/>
</dbReference>
<dbReference type="STRING" id="1798709.A2538_00290"/>
<dbReference type="CDD" id="cd04413">
    <property type="entry name" value="NDPk_I"/>
    <property type="match status" value="1"/>
</dbReference>
<evidence type="ECO:0000256" key="10">
    <source>
        <dbReference type="ARBA" id="ARBA00022842"/>
    </source>
</evidence>
<comment type="caution">
    <text evidence="16">The sequence shown here is derived from an EMBL/GenBank/DDBJ whole genome shotgun (WGS) entry which is preliminary data.</text>
</comment>
<feature type="binding site" evidence="12">
    <location>
        <position position="93"/>
    </location>
    <ligand>
        <name>ATP</name>
        <dbReference type="ChEBI" id="CHEBI:30616"/>
    </ligand>
</feature>
<evidence type="ECO:0000256" key="13">
    <source>
        <dbReference type="RuleBase" id="RU004011"/>
    </source>
</evidence>
<evidence type="ECO:0000256" key="7">
    <source>
        <dbReference type="ARBA" id="ARBA00022741"/>
    </source>
</evidence>
<comment type="catalytic activity">
    <reaction evidence="14">
        <text>a 2'-deoxyribonucleoside 5'-diphosphate + ATP = a 2'-deoxyribonucleoside 5'-triphosphate + ADP</text>
        <dbReference type="Rhea" id="RHEA:44640"/>
        <dbReference type="ChEBI" id="CHEBI:30616"/>
        <dbReference type="ChEBI" id="CHEBI:61560"/>
        <dbReference type="ChEBI" id="CHEBI:73316"/>
        <dbReference type="ChEBI" id="CHEBI:456216"/>
        <dbReference type="EC" id="2.7.4.6"/>
    </reaction>
</comment>
<dbReference type="GO" id="GO:0006241">
    <property type="term" value="P:CTP biosynthetic process"/>
    <property type="evidence" value="ECO:0007669"/>
    <property type="project" value="InterPro"/>
</dbReference>
<feature type="active site" description="Pros-phosphohistidine intermediate" evidence="12">
    <location>
        <position position="120"/>
    </location>
</feature>
<evidence type="ECO:0000256" key="14">
    <source>
        <dbReference type="RuleBase" id="RU004013"/>
    </source>
</evidence>
<dbReference type="InterPro" id="IPR036850">
    <property type="entry name" value="NDK-like_dom_sf"/>
</dbReference>
<reference evidence="16 17" key="1">
    <citation type="journal article" date="2016" name="Nat. Commun.">
        <title>Thousands of microbial genomes shed light on interconnected biogeochemical processes in an aquifer system.</title>
        <authorList>
            <person name="Anantharaman K."/>
            <person name="Brown C.T."/>
            <person name="Hug L.A."/>
            <person name="Sharon I."/>
            <person name="Castelle C.J."/>
            <person name="Probst A.J."/>
            <person name="Thomas B.C."/>
            <person name="Singh A."/>
            <person name="Wilkins M.J."/>
            <person name="Karaoz U."/>
            <person name="Brodie E.L."/>
            <person name="Williams K.H."/>
            <person name="Hubbard S.S."/>
            <person name="Banfield J.F."/>
        </authorList>
    </citation>
    <scope>NUCLEOTIDE SEQUENCE [LARGE SCALE GENOMIC DNA]</scope>
</reference>
<dbReference type="PANTHER" id="PTHR11349">
    <property type="entry name" value="NUCLEOSIDE DIPHOSPHATE KINASE"/>
    <property type="match status" value="1"/>
</dbReference>
<dbReference type="FunFam" id="3.30.70.141:FF:000003">
    <property type="entry name" value="Nucleoside diphosphate kinase"/>
    <property type="match status" value="1"/>
</dbReference>
<dbReference type="PRINTS" id="PR01243">
    <property type="entry name" value="NUCDPKINASE"/>
</dbReference>
<evidence type="ECO:0000313" key="17">
    <source>
        <dbReference type="Proteomes" id="UP000178254"/>
    </source>
</evidence>
<evidence type="ECO:0000256" key="11">
    <source>
        <dbReference type="ARBA" id="ARBA00023080"/>
    </source>
</evidence>
<keyword evidence="7 14" id="KW-0547">Nucleotide-binding</keyword>
<dbReference type="InterPro" id="IPR034907">
    <property type="entry name" value="NDK-like_dom"/>
</dbReference>
<keyword evidence="6" id="KW-0479">Metal-binding</keyword>
<keyword evidence="10" id="KW-0460">Magnesium</keyword>
<evidence type="ECO:0000313" key="16">
    <source>
        <dbReference type="EMBL" id="OGH94584.1"/>
    </source>
</evidence>
<dbReference type="GO" id="GO:0004550">
    <property type="term" value="F:nucleoside diphosphate kinase activity"/>
    <property type="evidence" value="ECO:0007669"/>
    <property type="project" value="UniProtKB-EC"/>
</dbReference>
<dbReference type="GO" id="GO:0046872">
    <property type="term" value="F:metal ion binding"/>
    <property type="evidence" value="ECO:0007669"/>
    <property type="project" value="UniProtKB-KW"/>
</dbReference>
<dbReference type="InterPro" id="IPR023005">
    <property type="entry name" value="Nucleoside_diP_kinase_AS"/>
</dbReference>
<comment type="cofactor">
    <cofactor evidence="1">
        <name>Mg(2+)</name>
        <dbReference type="ChEBI" id="CHEBI:18420"/>
    </cofactor>
</comment>
<dbReference type="GO" id="GO:0006183">
    <property type="term" value="P:GTP biosynthetic process"/>
    <property type="evidence" value="ECO:0007669"/>
    <property type="project" value="InterPro"/>
</dbReference>
<evidence type="ECO:0000259" key="15">
    <source>
        <dbReference type="SMART" id="SM00562"/>
    </source>
</evidence>
<organism evidence="16 17">
    <name type="scientific">Candidatus Magasanikbacteria bacterium RIFOXYD2_FULL_41_14</name>
    <dbReference type="NCBI Taxonomy" id="1798709"/>
    <lineage>
        <taxon>Bacteria</taxon>
        <taxon>Candidatus Magasanikiibacteriota</taxon>
    </lineage>
</organism>
<evidence type="ECO:0000256" key="12">
    <source>
        <dbReference type="PROSITE-ProRule" id="PRU00706"/>
    </source>
</evidence>
<evidence type="ECO:0000256" key="8">
    <source>
        <dbReference type="ARBA" id="ARBA00022777"/>
    </source>
</evidence>
<dbReference type="EMBL" id="MFRE01000007">
    <property type="protein sequence ID" value="OGH94584.1"/>
    <property type="molecule type" value="Genomic_DNA"/>
</dbReference>
<keyword evidence="8 14" id="KW-0418">Kinase</keyword>
<feature type="binding site" evidence="12">
    <location>
        <position position="117"/>
    </location>
    <ligand>
        <name>ATP</name>
        <dbReference type="ChEBI" id="CHEBI:30616"/>
    </ligand>
</feature>
<sequence>MARCRTLALIKPDGVSRGLIGKVIARIEDAGLRILQLQMKHVTKQEAEVFYGAHRGRPFYDALTEFTAAAPLVALVIEGDDAVTKWRAMMGATDPAKAGVGTIRGDFREKGAPMMRNVVHGSDSEGSATNEIGLFFPVR</sequence>
<comment type="similarity">
    <text evidence="2 12 13">Belongs to the NDK family.</text>
</comment>
<feature type="binding site" evidence="12">
    <location>
        <position position="11"/>
    </location>
    <ligand>
        <name>ATP</name>
        <dbReference type="ChEBI" id="CHEBI:30616"/>
    </ligand>
</feature>
<dbReference type="SMART" id="SM00562">
    <property type="entry name" value="NDK"/>
    <property type="match status" value="1"/>
</dbReference>
<evidence type="ECO:0000256" key="4">
    <source>
        <dbReference type="ARBA" id="ARBA00017632"/>
    </source>
</evidence>
<proteinExistence type="inferred from homology"/>
<gene>
    <name evidence="16" type="ORF">A2538_00290</name>
</gene>
<evidence type="ECO:0000256" key="3">
    <source>
        <dbReference type="ARBA" id="ARBA00012966"/>
    </source>
</evidence>
<dbReference type="Gene3D" id="3.30.70.141">
    <property type="entry name" value="Nucleoside diphosphate kinase-like domain"/>
    <property type="match status" value="1"/>
</dbReference>
<evidence type="ECO:0000256" key="1">
    <source>
        <dbReference type="ARBA" id="ARBA00001946"/>
    </source>
</evidence>
<dbReference type="SUPFAM" id="SSF54919">
    <property type="entry name" value="Nucleoside diphosphate kinase, NDK"/>
    <property type="match status" value="1"/>
</dbReference>
<feature type="binding site" evidence="12">
    <location>
        <position position="87"/>
    </location>
    <ligand>
        <name>ATP</name>
        <dbReference type="ChEBI" id="CHEBI:30616"/>
    </ligand>
</feature>
<keyword evidence="5 14" id="KW-0808">Transferase</keyword>
<feature type="binding site" evidence="12">
    <location>
        <position position="59"/>
    </location>
    <ligand>
        <name>ATP</name>
        <dbReference type="ChEBI" id="CHEBI:30616"/>
    </ligand>
</feature>
<dbReference type="Pfam" id="PF00334">
    <property type="entry name" value="NDK"/>
    <property type="match status" value="1"/>
</dbReference>
<evidence type="ECO:0000256" key="6">
    <source>
        <dbReference type="ARBA" id="ARBA00022723"/>
    </source>
</evidence>
<dbReference type="InterPro" id="IPR001564">
    <property type="entry name" value="Nucleoside_diP_kinase"/>
</dbReference>
<dbReference type="NCBIfam" id="NF001908">
    <property type="entry name" value="PRK00668.1"/>
    <property type="match status" value="1"/>
</dbReference>
<feature type="domain" description="Nucleoside diphosphate kinase-like" evidence="15">
    <location>
        <begin position="5"/>
        <end position="139"/>
    </location>
</feature>
<dbReference type="GO" id="GO:0006228">
    <property type="term" value="P:UTP biosynthetic process"/>
    <property type="evidence" value="ECO:0007669"/>
    <property type="project" value="InterPro"/>
</dbReference>
<evidence type="ECO:0000256" key="5">
    <source>
        <dbReference type="ARBA" id="ARBA00022679"/>
    </source>
</evidence>
<feature type="binding site" evidence="12">
    <location>
        <position position="104"/>
    </location>
    <ligand>
        <name>ATP</name>
        <dbReference type="ChEBI" id="CHEBI:30616"/>
    </ligand>
</feature>
<keyword evidence="11" id="KW-0546">Nucleotide metabolism</keyword>
<dbReference type="EC" id="2.7.4.6" evidence="3 14"/>